<feature type="domain" description="RUN" evidence="7">
    <location>
        <begin position="591"/>
        <end position="759"/>
    </location>
</feature>
<dbReference type="InterPro" id="IPR050302">
    <property type="entry name" value="Rab_GAP_TBC_domain"/>
</dbReference>
<feature type="domain" description="Rab-GAP TBC" evidence="6">
    <location>
        <begin position="132"/>
        <end position="324"/>
    </location>
</feature>
<dbReference type="PANTHER" id="PTHR47219">
    <property type="entry name" value="RAB GTPASE-ACTIVATING PROTEIN 1-LIKE"/>
    <property type="match status" value="1"/>
</dbReference>
<evidence type="ECO:0000256" key="1">
    <source>
        <dbReference type="ARBA" id="ARBA00006296"/>
    </source>
</evidence>
<evidence type="ECO:0000256" key="4">
    <source>
        <dbReference type="PROSITE-ProRule" id="PRU00192"/>
    </source>
</evidence>
<dbReference type="SMART" id="SM00164">
    <property type="entry name" value="TBC"/>
    <property type="match status" value="1"/>
</dbReference>
<sequence length="817" mass="93163">MAKYKKGTSAKFADSAVEDDDIDSEIFETNEDTLPVTTLIFNLNGKPFSAVHRQTLPKYFVEPKELLVYKSLIPSFNVDVFEECELETSQHRMKWIAHIQFTHEKVDELKWSDVDPQKLRSDKLNQLLHTNGIPHSLRPFLWAKFSGGTKKQKNGACSFAKIYERSLRDSSASVDGQIEKDLLRTLPSNLCFAKPDAPGIASLRKVLKTVAFMYPELGYCQGMGVVATTLLLVCGEEQTFWTMCSLIEDILPPSFYSHSLLGVQADEKVVKHLMCIHTPKLVELIRTTDVDMSMITINWLLTIFATAFPLKVVLRLWDFLFIEGGVTVFRFILAMLKMREPDILLASQISDHSSAEIFNAIAQIPSTISDPNGLIDYSLTFEDSITPQTIASLRKKYQGQLMADSGMIFEAPTSDGNLPKQKMAKRHIPRSKSFLPNIFKNSEALILDDEDDENDPKTKNIRQTEMIVDLRNSVHQICRHFTLCNEDHEQQINMQADYSLESHDKDCEVFLRARREGRKRARALLDFQQQEEDELGFYKNDIINILSEKDEHCWVGELHGERGWFPAKFVEIIDERGKNYCAFGDEAVQPRIGEIVRGQFSQAFFKLLNHGLREANIIAASFVSHPWPFIEALSAAIVESKTKSVNSKLMLCDTFKLDQDGKVLSPEELLYRAVQDINHSHNGVGAQLDVKLRSLIAFALNEQCLHLWFEMLCASNQQNTIRERYYHSYAFLRSPAWKQIKCELRLLSQFSFNLDIGAEILDKIICPSSALLSGSSSKKSFRKTNSMDVSMNTTNKQPLKEGVRDMLIKHHLFSWDL</sequence>
<evidence type="ECO:0000256" key="2">
    <source>
        <dbReference type="ARBA" id="ARBA00022443"/>
    </source>
</evidence>
<feature type="domain" description="SH3" evidence="5">
    <location>
        <begin position="516"/>
        <end position="575"/>
    </location>
</feature>
<dbReference type="SUPFAM" id="SSF47923">
    <property type="entry name" value="Ypt/Rab-GAP domain of gyp1p"/>
    <property type="match status" value="2"/>
</dbReference>
<dbReference type="InterPro" id="IPR004012">
    <property type="entry name" value="Run_dom"/>
</dbReference>
<dbReference type="Pfam" id="PF00566">
    <property type="entry name" value="RabGAP-TBC"/>
    <property type="match status" value="1"/>
</dbReference>
<proteinExistence type="inferred from homology"/>
<evidence type="ECO:0000313" key="9">
    <source>
        <dbReference type="WBParaSite" id="PSU_v2.g1975.t1"/>
    </source>
</evidence>
<dbReference type="SMART" id="SM00593">
    <property type="entry name" value="RUN"/>
    <property type="match status" value="1"/>
</dbReference>
<dbReference type="SUPFAM" id="SSF140741">
    <property type="entry name" value="RUN domain-like"/>
    <property type="match status" value="1"/>
</dbReference>
<dbReference type="Gene3D" id="1.10.472.80">
    <property type="entry name" value="Ypt/Rab-GAP domain of gyp1p, domain 3"/>
    <property type="match status" value="1"/>
</dbReference>
<reference evidence="9" key="1">
    <citation type="submission" date="2022-11" db="UniProtKB">
        <authorList>
            <consortium name="WormBaseParasite"/>
        </authorList>
    </citation>
    <scope>IDENTIFICATION</scope>
</reference>
<dbReference type="InterPro" id="IPR037213">
    <property type="entry name" value="Run_dom_sf"/>
</dbReference>
<dbReference type="PROSITE" id="PS50086">
    <property type="entry name" value="TBC_RABGAP"/>
    <property type="match status" value="1"/>
</dbReference>
<comment type="similarity">
    <text evidence="1">Belongs to the small G protein signaling modulator family.</text>
</comment>
<evidence type="ECO:0000259" key="7">
    <source>
        <dbReference type="PROSITE" id="PS50826"/>
    </source>
</evidence>
<dbReference type="AlphaFoldDB" id="A0A914YLH2"/>
<dbReference type="GO" id="GO:0005096">
    <property type="term" value="F:GTPase activator activity"/>
    <property type="evidence" value="ECO:0007669"/>
    <property type="project" value="TreeGrafter"/>
</dbReference>
<protein>
    <recommendedName>
        <fullName evidence="3">RUN and TBC1 domain-containing protein 3</fullName>
    </recommendedName>
</protein>
<dbReference type="SUPFAM" id="SSF50044">
    <property type="entry name" value="SH3-domain"/>
    <property type="match status" value="1"/>
</dbReference>
<dbReference type="InterPro" id="IPR036028">
    <property type="entry name" value="SH3-like_dom_sf"/>
</dbReference>
<dbReference type="PANTHER" id="PTHR47219:SF13">
    <property type="entry name" value="RUN AND TBC1 DOMAIN-CONTAINING PROTEIN 3"/>
    <property type="match status" value="1"/>
</dbReference>
<dbReference type="PROSITE" id="PS50002">
    <property type="entry name" value="SH3"/>
    <property type="match status" value="1"/>
</dbReference>
<dbReference type="SMART" id="SM00326">
    <property type="entry name" value="SH3"/>
    <property type="match status" value="1"/>
</dbReference>
<dbReference type="Proteomes" id="UP000887577">
    <property type="component" value="Unplaced"/>
</dbReference>
<dbReference type="InterPro" id="IPR035969">
    <property type="entry name" value="Rab-GAP_TBC_sf"/>
</dbReference>
<keyword evidence="2 4" id="KW-0728">SH3 domain</keyword>
<evidence type="ECO:0000259" key="5">
    <source>
        <dbReference type="PROSITE" id="PS50002"/>
    </source>
</evidence>
<name>A0A914YLH2_9BILA</name>
<dbReference type="Gene3D" id="1.10.8.270">
    <property type="entry name" value="putative rabgap domain of human tbc1 domain family member 14 like domains"/>
    <property type="match status" value="1"/>
</dbReference>
<dbReference type="PROSITE" id="PS50826">
    <property type="entry name" value="RUN"/>
    <property type="match status" value="1"/>
</dbReference>
<dbReference type="FunFam" id="1.10.8.270:FF:000026">
    <property type="entry name" value="TBC (Tre-2/Bub2/Cdc16) domain family"/>
    <property type="match status" value="1"/>
</dbReference>
<dbReference type="Pfam" id="PF00018">
    <property type="entry name" value="SH3_1"/>
    <property type="match status" value="1"/>
</dbReference>
<evidence type="ECO:0000256" key="3">
    <source>
        <dbReference type="ARBA" id="ARBA00030864"/>
    </source>
</evidence>
<accession>A0A914YLH2</accession>
<dbReference type="GO" id="GO:0031267">
    <property type="term" value="F:small GTPase binding"/>
    <property type="evidence" value="ECO:0007669"/>
    <property type="project" value="TreeGrafter"/>
</dbReference>
<dbReference type="InterPro" id="IPR000195">
    <property type="entry name" value="Rab-GAP-TBC_dom"/>
</dbReference>
<keyword evidence="8" id="KW-1185">Reference proteome</keyword>
<dbReference type="Gene3D" id="1.20.58.900">
    <property type="match status" value="1"/>
</dbReference>
<dbReference type="WBParaSite" id="PSU_v2.g1975.t1">
    <property type="protein sequence ID" value="PSU_v2.g1975.t1"/>
    <property type="gene ID" value="PSU_v2.g1975"/>
</dbReference>
<dbReference type="Gene3D" id="2.30.30.40">
    <property type="entry name" value="SH3 Domains"/>
    <property type="match status" value="1"/>
</dbReference>
<organism evidence="8 9">
    <name type="scientific">Panagrolaimus superbus</name>
    <dbReference type="NCBI Taxonomy" id="310955"/>
    <lineage>
        <taxon>Eukaryota</taxon>
        <taxon>Metazoa</taxon>
        <taxon>Ecdysozoa</taxon>
        <taxon>Nematoda</taxon>
        <taxon>Chromadorea</taxon>
        <taxon>Rhabditida</taxon>
        <taxon>Tylenchina</taxon>
        <taxon>Panagrolaimomorpha</taxon>
        <taxon>Panagrolaimoidea</taxon>
        <taxon>Panagrolaimidae</taxon>
        <taxon>Panagrolaimus</taxon>
    </lineage>
</organism>
<evidence type="ECO:0000313" key="8">
    <source>
        <dbReference type="Proteomes" id="UP000887577"/>
    </source>
</evidence>
<dbReference type="InterPro" id="IPR001452">
    <property type="entry name" value="SH3_domain"/>
</dbReference>
<evidence type="ECO:0000259" key="6">
    <source>
        <dbReference type="PROSITE" id="PS50086"/>
    </source>
</evidence>
<dbReference type="Pfam" id="PF02759">
    <property type="entry name" value="RUN"/>
    <property type="match status" value="1"/>
</dbReference>